<feature type="compositionally biased region" description="Polar residues" evidence="11">
    <location>
        <begin position="1210"/>
        <end position="1222"/>
    </location>
</feature>
<dbReference type="GO" id="GO:0004864">
    <property type="term" value="F:protein phosphatase inhibitor activity"/>
    <property type="evidence" value="ECO:0007669"/>
    <property type="project" value="UniProtKB-KW"/>
</dbReference>
<evidence type="ECO:0000256" key="12">
    <source>
        <dbReference type="SAM" id="Phobius"/>
    </source>
</evidence>
<feature type="region of interest" description="Disordered" evidence="11">
    <location>
        <begin position="98"/>
        <end position="120"/>
    </location>
</feature>
<dbReference type="FunFam" id="3.80.10.10:FF:000324">
    <property type="entry name" value="Protein phosphatase 1 regulatory subunit 37"/>
    <property type="match status" value="1"/>
</dbReference>
<feature type="compositionally biased region" description="Acidic residues" evidence="11">
    <location>
        <begin position="681"/>
        <end position="694"/>
    </location>
</feature>
<feature type="compositionally biased region" description="Basic and acidic residues" evidence="11">
    <location>
        <begin position="645"/>
        <end position="654"/>
    </location>
</feature>
<dbReference type="Proteomes" id="UP000290572">
    <property type="component" value="Unassembled WGS sequence"/>
</dbReference>
<dbReference type="Gene3D" id="1.20.1510.10">
    <property type="entry name" value="Cation efflux protein transmembrane domain"/>
    <property type="match status" value="1"/>
</dbReference>
<evidence type="ECO:0000256" key="7">
    <source>
        <dbReference type="ARBA" id="ARBA00023272"/>
    </source>
</evidence>
<keyword evidence="7" id="KW-0650">Protein phosphatase inhibitor</keyword>
<feature type="compositionally biased region" description="Polar residues" evidence="11">
    <location>
        <begin position="180"/>
        <end position="189"/>
    </location>
</feature>
<keyword evidence="16" id="KW-1267">Proteomics identification</keyword>
<dbReference type="SUPFAM" id="SSF52047">
    <property type="entry name" value="RNI-like"/>
    <property type="match status" value="1"/>
</dbReference>
<dbReference type="InterPro" id="IPR001611">
    <property type="entry name" value="Leu-rich_rpt"/>
</dbReference>
<evidence type="ECO:0000256" key="6">
    <source>
        <dbReference type="ARBA" id="ARBA00023136"/>
    </source>
</evidence>
<feature type="compositionally biased region" description="Polar residues" evidence="11">
    <location>
        <begin position="656"/>
        <end position="667"/>
    </location>
</feature>
<dbReference type="SUPFAM" id="SSF161111">
    <property type="entry name" value="Cation efflux protein transmembrane domain-like"/>
    <property type="match status" value="1"/>
</dbReference>
<evidence type="ECO:0000256" key="2">
    <source>
        <dbReference type="ARBA" id="ARBA00022614"/>
    </source>
</evidence>
<keyword evidence="6 12" id="KW-0472">Membrane</keyword>
<keyword evidence="4" id="KW-0677">Repeat</keyword>
<dbReference type="PROSITE" id="PS51450">
    <property type="entry name" value="LRR"/>
    <property type="match status" value="1"/>
</dbReference>
<dbReference type="Gene3D" id="3.80.10.10">
    <property type="entry name" value="Ribonuclease Inhibitor"/>
    <property type="match status" value="1"/>
</dbReference>
<feature type="region of interest" description="Disordered" evidence="11">
    <location>
        <begin position="170"/>
        <end position="198"/>
    </location>
</feature>
<accession>A0A498MWC5</accession>
<comment type="caution">
    <text evidence="14">The sequence shown here is derived from an EMBL/GenBank/DDBJ whole genome shotgun (WGS) entry which is preliminary data.</text>
</comment>
<feature type="compositionally biased region" description="Low complexity" evidence="11">
    <location>
        <begin position="1266"/>
        <end position="1283"/>
    </location>
</feature>
<feature type="compositionally biased region" description="Polar residues" evidence="11">
    <location>
        <begin position="880"/>
        <end position="899"/>
    </location>
</feature>
<reference evidence="14 15" key="1">
    <citation type="submission" date="2018-03" db="EMBL/GenBank/DDBJ databases">
        <title>Draft genome sequence of Rohu Carp (Labeo rohita).</title>
        <authorList>
            <person name="Das P."/>
            <person name="Kushwaha B."/>
            <person name="Joshi C.G."/>
            <person name="Kumar D."/>
            <person name="Nagpure N.S."/>
            <person name="Sahoo L."/>
            <person name="Das S.P."/>
            <person name="Bit A."/>
            <person name="Patnaik S."/>
            <person name="Meher P.K."/>
            <person name="Jayasankar P."/>
            <person name="Koringa P.G."/>
            <person name="Patel N.V."/>
            <person name="Hinsu A.T."/>
            <person name="Kumar R."/>
            <person name="Pandey M."/>
            <person name="Agarwal S."/>
            <person name="Srivastava S."/>
            <person name="Singh M."/>
            <person name="Iquebal M.A."/>
            <person name="Jaiswal S."/>
            <person name="Angadi U.B."/>
            <person name="Kumar N."/>
            <person name="Raza M."/>
            <person name="Shah T.M."/>
            <person name="Rai A."/>
            <person name="Jena J.K."/>
        </authorList>
    </citation>
    <scope>NUCLEOTIDE SEQUENCE [LARGE SCALE GENOMIC DNA]</scope>
    <source>
        <strain evidence="14">DASCIFA01</strain>
        <tissue evidence="14">Testis</tissue>
    </source>
</reference>
<dbReference type="GO" id="GO:0006829">
    <property type="term" value="P:zinc ion transport"/>
    <property type="evidence" value="ECO:0007669"/>
    <property type="project" value="UniProtKB-ARBA"/>
</dbReference>
<keyword evidence="3 12" id="KW-0812">Transmembrane</keyword>
<evidence type="ECO:0000256" key="11">
    <source>
        <dbReference type="SAM" id="MobiDB-lite"/>
    </source>
</evidence>
<keyword evidence="15" id="KW-1185">Reference proteome</keyword>
<dbReference type="InterPro" id="IPR032675">
    <property type="entry name" value="LRR_dom_sf"/>
</dbReference>
<dbReference type="GO" id="GO:0016020">
    <property type="term" value="C:membrane"/>
    <property type="evidence" value="ECO:0007669"/>
    <property type="project" value="UniProtKB-SubCell"/>
</dbReference>
<evidence type="ECO:0007829" key="16">
    <source>
        <dbReference type="PeptideAtlas" id="A0A498MWC5"/>
    </source>
</evidence>
<sequence length="1473" mass="160139">MNCEEQAVDLCNAIDLCNVSDNTISHPGDKILPHDGLLQVDREQGDASVLTRLKDVHSKDDDSTELKALHSKNNGSIAVSADPVNGSVGDLQQNINKFEEPPVSKCSVGDGGGDEDDDGEMDIGVDLSLDENGVLEFEPAAQTQNEESASSCDNSLTSETVIELYAQQPLEERSEDVPSETVSTATTPGNGTGVKHRSKRVTFPSDEDIVSGAVEPKDPWRHAQNVTVEEILNAYRQACQKLNCKPIPKVLKQIQDLKDLTQRNECLELKGEKLDYKSCESLEEIFKRVQFKVVDLEQTNLDEDGASALFDMIEYYESATHLNISSNKHIGTRGWQAAAHMMRKTSSLQYLDARNTPLLDHSAPFVARALRISGSLTVLHLENAGISGRPLMLLATALKMNMNLRELYLAENKLNGLQDSAQLGNLLKFNYNIQILDLRNNHILDSGLAYICEGLKEQRKGLVTLVLWNNQLTHNGMGYLAAALPFTQSLETLNLGHNAVGNEGVHKLKDGLIANRSILRLGLASTKLSCEGAVAIAEFIAESPRLLRLDMRENEIKTGGLMALSLAFKVNTSLLRLDLDREPKKETVKSFIETQRALLADIQNGCKRNFILAKEKEETEQKMRQSASMAEIATEDQTQEDEDVSVEKSEEEKTTSQGDVTDEGSVSETKEVNDQKPTLQDDSDSDTEDEDVAEESNASAKTTSPIPIPAINTSKAVPSTPPPPESPAGIKVTEASAVPGAPPSPGRCFSVSSPGRGHKIFMVTRVESPPEQQQTTAFAKVFSERATKSQTSAAPTQTDIRAPLDAFSKLPEQKSTAPELSTSTSHAGKTPAPEPLNTSTPSLADKQENVKESQTSRSESTQDPATPFESQKDSVHQTHIEQQLTVNTKTEMLQETQNVSKKDEKDSEQKQESNPIQTEPSVSVQSQDETLNPEAELSPEQLQDVQPGSNGEQQEQSSDQQQAAQMQPSPEVTRGHEPLDEKVCSAQAGSPDESCTEEAEGHPALCTGAVLPNGLKPEFAFHLLEPEGPKPASCIMEHGAMARISSSAHICVLLLTLGFLVFEIVVGQICRSLLIAVDSFHTIYIFINLSLSALKHNPNSPLISPDTSTNAGPSLPNISALEGPSPLYIEDYRRIRLKPFGILISALLMASQCVSISLEILTHLVQPEPIQHPLLSIVVGGASLVANILVLAWRRRSRRIDEAADEISKSPMQSDPHSTPKSKGSALQDDALMFCNPEASSVLDPDQDSQDCSSELPNPSVTDPLQSSHSQVSKSSVGESSQEIIQHGEQIPEQPCDSTCTKSTALPKLRRYGLLVLQATPLHLSAGQVQLCISEVPGVLSVHELHVWQLSDTLMVASLHVHCSDGLNAAQYEDLMVKIKAALATFGINHCTVQPEFIRSDAATSGAPVSVWSACSLRCGQECAEKLCCSPQVDETNYPKTENPVCVQEEKSCSLAPHSVDVTRDVVIENTYL</sequence>
<feature type="transmembrane region" description="Helical" evidence="12">
    <location>
        <begin position="1047"/>
        <end position="1066"/>
    </location>
</feature>
<dbReference type="SMART" id="SM00368">
    <property type="entry name" value="LRR_RI"/>
    <property type="match status" value="7"/>
</dbReference>
<feature type="region of interest" description="Disordered" evidence="11">
    <location>
        <begin position="1239"/>
        <end position="1299"/>
    </location>
</feature>
<dbReference type="InterPro" id="IPR027469">
    <property type="entry name" value="Cation_efflux_TMD_sf"/>
</dbReference>
<dbReference type="EMBL" id="QBIY01012628">
    <property type="protein sequence ID" value="RXN20945.1"/>
    <property type="molecule type" value="Genomic_DNA"/>
</dbReference>
<feature type="region of interest" description="Disordered" evidence="11">
    <location>
        <begin position="1204"/>
        <end position="1225"/>
    </location>
</feature>
<feature type="compositionally biased region" description="Low complexity" evidence="11">
    <location>
        <begin position="946"/>
        <end position="969"/>
    </location>
</feature>
<dbReference type="PANTHER" id="PTHR24112:SF9">
    <property type="entry name" value="PROTEIN PHOSPHATASE 1 REGULATORY SUBUNIT 37"/>
    <property type="match status" value="1"/>
</dbReference>
<feature type="compositionally biased region" description="Basic and acidic residues" evidence="11">
    <location>
        <begin position="870"/>
        <end position="879"/>
    </location>
</feature>
<feature type="compositionally biased region" description="Polar residues" evidence="11">
    <location>
        <begin position="852"/>
        <end position="864"/>
    </location>
</feature>
<dbReference type="SUPFAM" id="SSF160240">
    <property type="entry name" value="Cation efflux protein cytoplasmic domain-like"/>
    <property type="match status" value="1"/>
</dbReference>
<feature type="compositionally biased region" description="Polar residues" evidence="11">
    <location>
        <begin position="914"/>
        <end position="930"/>
    </location>
</feature>
<feature type="transmembrane region" description="Helical" evidence="12">
    <location>
        <begin position="1140"/>
        <end position="1162"/>
    </location>
</feature>
<dbReference type="InterPro" id="IPR036837">
    <property type="entry name" value="Cation_efflux_CTD_sf"/>
</dbReference>
<feature type="compositionally biased region" description="Polar residues" evidence="11">
    <location>
        <begin position="697"/>
        <end position="717"/>
    </location>
</feature>
<evidence type="ECO:0000256" key="9">
    <source>
        <dbReference type="ARBA" id="ARBA00040684"/>
    </source>
</evidence>
<dbReference type="Pfam" id="PF13516">
    <property type="entry name" value="LRR_6"/>
    <property type="match status" value="2"/>
</dbReference>
<protein>
    <recommendedName>
        <fullName evidence="9">Protein phosphatase 1 regulatory subunit 37</fullName>
    </recommendedName>
    <alternativeName>
        <fullName evidence="10">Leucine-rich repeat-containing protein 68</fullName>
    </alternativeName>
</protein>
<comment type="similarity">
    <text evidence="8">Belongs to the PPP1R37 family.</text>
</comment>
<organism evidence="14 15">
    <name type="scientific">Labeo rohita</name>
    <name type="common">Indian major carp</name>
    <name type="synonym">Cyprinus rohita</name>
    <dbReference type="NCBI Taxonomy" id="84645"/>
    <lineage>
        <taxon>Eukaryota</taxon>
        <taxon>Metazoa</taxon>
        <taxon>Chordata</taxon>
        <taxon>Craniata</taxon>
        <taxon>Vertebrata</taxon>
        <taxon>Euteleostomi</taxon>
        <taxon>Actinopterygii</taxon>
        <taxon>Neopterygii</taxon>
        <taxon>Teleostei</taxon>
        <taxon>Ostariophysi</taxon>
        <taxon>Cypriniformes</taxon>
        <taxon>Cyprinidae</taxon>
        <taxon>Labeoninae</taxon>
        <taxon>Labeonini</taxon>
        <taxon>Labeo</taxon>
    </lineage>
</organism>
<keyword evidence="2" id="KW-0433">Leucine-rich repeat</keyword>
<dbReference type="GO" id="GO:0015297">
    <property type="term" value="F:antiporter activity"/>
    <property type="evidence" value="ECO:0007669"/>
    <property type="project" value="UniProtKB-KW"/>
</dbReference>
<comment type="subcellular location">
    <subcellularLocation>
        <location evidence="1">Membrane</location>
        <topology evidence="1">Multi-pass membrane protein</topology>
    </subcellularLocation>
</comment>
<evidence type="ECO:0000256" key="5">
    <source>
        <dbReference type="ARBA" id="ARBA00022989"/>
    </source>
</evidence>
<evidence type="ECO:0000256" key="1">
    <source>
        <dbReference type="ARBA" id="ARBA00004141"/>
    </source>
</evidence>
<name>A0A498MWC5_LABRO</name>
<evidence type="ECO:0000313" key="14">
    <source>
        <dbReference type="EMBL" id="RXN20945.1"/>
    </source>
</evidence>
<dbReference type="InterPro" id="IPR027470">
    <property type="entry name" value="Cation_efflux_CTD"/>
</dbReference>
<proteinExistence type="evidence at protein level"/>
<dbReference type="CDD" id="cd00116">
    <property type="entry name" value="LRR_RI"/>
    <property type="match status" value="1"/>
</dbReference>
<evidence type="ECO:0000313" key="15">
    <source>
        <dbReference type="Proteomes" id="UP000290572"/>
    </source>
</evidence>
<feature type="transmembrane region" description="Helical" evidence="12">
    <location>
        <begin position="1174"/>
        <end position="1193"/>
    </location>
</feature>
<feature type="compositionally biased region" description="Polar residues" evidence="11">
    <location>
        <begin position="788"/>
        <end position="799"/>
    </location>
</feature>
<dbReference type="PANTHER" id="PTHR24112">
    <property type="entry name" value="LEUCINE-RICH REPEAT, ISOFORM F-RELATED"/>
    <property type="match status" value="1"/>
</dbReference>
<evidence type="ECO:0000256" key="3">
    <source>
        <dbReference type="ARBA" id="ARBA00022692"/>
    </source>
</evidence>
<evidence type="ECO:0000256" key="8">
    <source>
        <dbReference type="ARBA" id="ARBA00038315"/>
    </source>
</evidence>
<feature type="compositionally biased region" description="Basic and acidic residues" evidence="11">
    <location>
        <begin position="900"/>
        <end position="911"/>
    </location>
</feature>
<feature type="compositionally biased region" description="Polar residues" evidence="11">
    <location>
        <begin position="1250"/>
        <end position="1265"/>
    </location>
</feature>
<evidence type="ECO:0000256" key="4">
    <source>
        <dbReference type="ARBA" id="ARBA00022737"/>
    </source>
</evidence>
<feature type="region of interest" description="Disordered" evidence="11">
    <location>
        <begin position="617"/>
        <end position="977"/>
    </location>
</feature>
<gene>
    <name evidence="14" type="ORF">ROHU_036836</name>
</gene>
<keyword evidence="5 12" id="KW-1133">Transmembrane helix</keyword>
<dbReference type="InterPro" id="IPR051279">
    <property type="entry name" value="PP1-Reg/Actin-Interact_Protein"/>
</dbReference>
<dbReference type="Pfam" id="PF16916">
    <property type="entry name" value="ZT_dimer"/>
    <property type="match status" value="1"/>
</dbReference>
<evidence type="ECO:0000259" key="13">
    <source>
        <dbReference type="Pfam" id="PF16916"/>
    </source>
</evidence>
<evidence type="ECO:0000256" key="10">
    <source>
        <dbReference type="ARBA" id="ARBA00041209"/>
    </source>
</evidence>
<feature type="domain" description="Cation efflux protein cytoplasmic" evidence="13">
    <location>
        <begin position="1328"/>
        <end position="1396"/>
    </location>
</feature>
<feature type="compositionally biased region" description="Acidic residues" evidence="11">
    <location>
        <begin position="633"/>
        <end position="644"/>
    </location>
</feature>
<feature type="compositionally biased region" description="Polar residues" evidence="11">
    <location>
        <begin position="813"/>
        <end position="827"/>
    </location>
</feature>
<dbReference type="GO" id="GO:0008324">
    <property type="term" value="F:monoatomic cation transmembrane transporter activity"/>
    <property type="evidence" value="ECO:0007669"/>
    <property type="project" value="InterPro"/>
</dbReference>